<gene>
    <name evidence="1" type="ORF">VFH_VI058320</name>
</gene>
<proteinExistence type="predicted"/>
<evidence type="ECO:0000313" key="1">
    <source>
        <dbReference type="EMBL" id="CAI8617060.1"/>
    </source>
</evidence>
<keyword evidence="2" id="KW-1185">Reference proteome</keyword>
<dbReference type="Proteomes" id="UP001157006">
    <property type="component" value="Chromosome 6"/>
</dbReference>
<sequence>MVASQDALFCFDVFPVGLELMECLLHHVVYGARLETSVYGLTLEIYAWGYRILEAKTCSAPQFSYGFGCDYILSLFCGGGDYYFLFPLTAFCN</sequence>
<dbReference type="EMBL" id="OX451741">
    <property type="protein sequence ID" value="CAI8617060.1"/>
    <property type="molecule type" value="Genomic_DNA"/>
</dbReference>
<protein>
    <submittedName>
        <fullName evidence="1">Uncharacterized protein</fullName>
    </submittedName>
</protein>
<evidence type="ECO:0000313" key="2">
    <source>
        <dbReference type="Proteomes" id="UP001157006"/>
    </source>
</evidence>
<name>A0AAV1B2R3_VICFA</name>
<organism evidence="1 2">
    <name type="scientific">Vicia faba</name>
    <name type="common">Broad bean</name>
    <name type="synonym">Faba vulgaris</name>
    <dbReference type="NCBI Taxonomy" id="3906"/>
    <lineage>
        <taxon>Eukaryota</taxon>
        <taxon>Viridiplantae</taxon>
        <taxon>Streptophyta</taxon>
        <taxon>Embryophyta</taxon>
        <taxon>Tracheophyta</taxon>
        <taxon>Spermatophyta</taxon>
        <taxon>Magnoliopsida</taxon>
        <taxon>eudicotyledons</taxon>
        <taxon>Gunneridae</taxon>
        <taxon>Pentapetalae</taxon>
        <taxon>rosids</taxon>
        <taxon>fabids</taxon>
        <taxon>Fabales</taxon>
        <taxon>Fabaceae</taxon>
        <taxon>Papilionoideae</taxon>
        <taxon>50 kb inversion clade</taxon>
        <taxon>NPAAA clade</taxon>
        <taxon>Hologalegina</taxon>
        <taxon>IRL clade</taxon>
        <taxon>Fabeae</taxon>
        <taxon>Vicia</taxon>
    </lineage>
</organism>
<accession>A0AAV1B2R3</accession>
<dbReference type="AlphaFoldDB" id="A0AAV1B2R3"/>
<reference evidence="1 2" key="1">
    <citation type="submission" date="2023-01" db="EMBL/GenBank/DDBJ databases">
        <authorList>
            <person name="Kreplak J."/>
        </authorList>
    </citation>
    <scope>NUCLEOTIDE SEQUENCE [LARGE SCALE GENOMIC DNA]</scope>
</reference>